<proteinExistence type="inferred from homology"/>
<feature type="domain" description="Carboxymuconolactone decarboxylase-like" evidence="7">
    <location>
        <begin position="110"/>
        <end position="174"/>
    </location>
</feature>
<dbReference type="GO" id="GO:0045454">
    <property type="term" value="P:cell redox homeostasis"/>
    <property type="evidence" value="ECO:0007669"/>
    <property type="project" value="TreeGrafter"/>
</dbReference>
<dbReference type="GO" id="GO:0006979">
    <property type="term" value="P:response to oxidative stress"/>
    <property type="evidence" value="ECO:0007669"/>
    <property type="project" value="InterPro"/>
</dbReference>
<protein>
    <recommendedName>
        <fullName evidence="6">Alkyl hydroperoxide reductase AhpD</fullName>
        <ecNumber evidence="6">1.11.1.28</ecNumber>
    </recommendedName>
    <alternativeName>
        <fullName evidence="6">Alkylhydroperoxidase AhpD</fullName>
    </alternativeName>
</protein>
<evidence type="ECO:0000313" key="8">
    <source>
        <dbReference type="EMBL" id="QTD51782.1"/>
    </source>
</evidence>
<dbReference type="InterPro" id="IPR029032">
    <property type="entry name" value="AhpD-like"/>
</dbReference>
<comment type="similarity">
    <text evidence="6">Belongs to the AhpD family.</text>
</comment>
<reference evidence="8" key="1">
    <citation type="submission" date="2021-03" db="EMBL/GenBank/DDBJ databases">
        <title>Acanthopleuribacteraceae sp. M133.</title>
        <authorList>
            <person name="Wang G."/>
        </authorList>
    </citation>
    <scope>NUCLEOTIDE SEQUENCE</scope>
    <source>
        <strain evidence="8">M133</strain>
    </source>
</reference>
<feature type="disulfide bond" evidence="6">
    <location>
        <begin position="139"/>
        <end position="142"/>
    </location>
</feature>
<sequence length="180" mass="19438">MSTAVAERINAFAGTLPQAAKDIKLNLKNLFKPSALSPQQAYGTALACAYNEGDRELAAAIHEDGAATGALAEETVEDAKAAAALMSMNNVYYRFRHMIGKEIYSQLPARLRMQRLMKPATDKATFELFSIAVSAINGCEMCIRSHEEVLTQHGVSEEAIHEAVRIAAIVRATAVSSRLA</sequence>
<dbReference type="GO" id="GO:0032843">
    <property type="term" value="F:hydroperoxide reductase activity"/>
    <property type="evidence" value="ECO:0007669"/>
    <property type="project" value="InterPro"/>
</dbReference>
<dbReference type="AlphaFoldDB" id="A0A8A4TRT5"/>
<comment type="function">
    <text evidence="6">Antioxidant protein with alkyl hydroperoxidase activity. Required for the reduction of the AhpC active site cysteine residues and for the regeneration of the AhpC enzyme activity.</text>
</comment>
<keyword evidence="4 6" id="KW-1015">Disulfide bond</keyword>
<dbReference type="NCBIfam" id="TIGR00778">
    <property type="entry name" value="ahpD_dom"/>
    <property type="match status" value="1"/>
</dbReference>
<dbReference type="GO" id="GO:0051920">
    <property type="term" value="F:peroxiredoxin activity"/>
    <property type="evidence" value="ECO:0007669"/>
    <property type="project" value="InterPro"/>
</dbReference>
<dbReference type="Proteomes" id="UP000663929">
    <property type="component" value="Chromosome"/>
</dbReference>
<name>A0A8A4TRT5_SULCO</name>
<evidence type="ECO:0000259" key="7">
    <source>
        <dbReference type="Pfam" id="PF02627"/>
    </source>
</evidence>
<dbReference type="InterPro" id="IPR004674">
    <property type="entry name" value="AhpD"/>
</dbReference>
<dbReference type="PANTHER" id="PTHR33930">
    <property type="entry name" value="ALKYL HYDROPEROXIDE REDUCTASE AHPD"/>
    <property type="match status" value="1"/>
</dbReference>
<keyword evidence="9" id="KW-1185">Reference proteome</keyword>
<dbReference type="InterPro" id="IPR003779">
    <property type="entry name" value="CMD-like"/>
</dbReference>
<keyword evidence="5 6" id="KW-0676">Redox-active center</keyword>
<dbReference type="GO" id="GO:0015036">
    <property type="term" value="F:disulfide oxidoreductase activity"/>
    <property type="evidence" value="ECO:0007669"/>
    <property type="project" value="TreeGrafter"/>
</dbReference>
<gene>
    <name evidence="6" type="primary">ahpD</name>
    <name evidence="8" type="ORF">J3U87_04870</name>
</gene>
<comment type="catalytic activity">
    <reaction evidence="6">
        <text>N(6)-[(R)-dihydrolipoyl]-L-lysyl-[lipoyl-carrier protein] + a hydroperoxide = N(6)-[(R)-lipoyl]-L-lysyl-[lipoyl-carrier protein] + an alcohol + H2O</text>
        <dbReference type="Rhea" id="RHEA:62636"/>
        <dbReference type="Rhea" id="RHEA-COMP:10502"/>
        <dbReference type="Rhea" id="RHEA-COMP:16355"/>
        <dbReference type="ChEBI" id="CHEBI:15377"/>
        <dbReference type="ChEBI" id="CHEBI:30879"/>
        <dbReference type="ChEBI" id="CHEBI:35924"/>
        <dbReference type="ChEBI" id="CHEBI:83099"/>
        <dbReference type="ChEBI" id="CHEBI:83100"/>
        <dbReference type="EC" id="1.11.1.28"/>
    </reaction>
</comment>
<dbReference type="PANTHER" id="PTHR33930:SF7">
    <property type="entry name" value="ALKYL HYDROPEROXIDE REDUCTASE AHPD"/>
    <property type="match status" value="1"/>
</dbReference>
<feature type="disulfide bond" description="Interchain (with AhpC); in linked form" evidence="6">
    <location>
        <position position="142"/>
    </location>
</feature>
<keyword evidence="1 6" id="KW-0575">Peroxidase</keyword>
<evidence type="ECO:0000256" key="4">
    <source>
        <dbReference type="ARBA" id="ARBA00023157"/>
    </source>
</evidence>
<feature type="active site" description="Proton donor" evidence="6">
    <location>
        <position position="139"/>
    </location>
</feature>
<dbReference type="Gene3D" id="1.20.1290.10">
    <property type="entry name" value="AhpD-like"/>
    <property type="match status" value="1"/>
</dbReference>
<organism evidence="8 9">
    <name type="scientific">Sulfidibacter corallicola</name>
    <dbReference type="NCBI Taxonomy" id="2818388"/>
    <lineage>
        <taxon>Bacteria</taxon>
        <taxon>Pseudomonadati</taxon>
        <taxon>Acidobacteriota</taxon>
        <taxon>Holophagae</taxon>
        <taxon>Acanthopleuribacterales</taxon>
        <taxon>Acanthopleuribacteraceae</taxon>
        <taxon>Sulfidibacter</taxon>
    </lineage>
</organism>
<dbReference type="KEGG" id="scor:J3U87_04870"/>
<dbReference type="SUPFAM" id="SSF69118">
    <property type="entry name" value="AhpD-like"/>
    <property type="match status" value="1"/>
</dbReference>
<keyword evidence="2 6" id="KW-0049">Antioxidant</keyword>
<dbReference type="Pfam" id="PF02627">
    <property type="entry name" value="CMD"/>
    <property type="match status" value="1"/>
</dbReference>
<evidence type="ECO:0000256" key="1">
    <source>
        <dbReference type="ARBA" id="ARBA00022559"/>
    </source>
</evidence>
<dbReference type="EMBL" id="CP071793">
    <property type="protein sequence ID" value="QTD51782.1"/>
    <property type="molecule type" value="Genomic_DNA"/>
</dbReference>
<evidence type="ECO:0000256" key="6">
    <source>
        <dbReference type="HAMAP-Rule" id="MF_01676"/>
    </source>
</evidence>
<keyword evidence="3 6" id="KW-0560">Oxidoreductase</keyword>
<accession>A0A8A4TRT5</accession>
<evidence type="ECO:0000313" key="9">
    <source>
        <dbReference type="Proteomes" id="UP000663929"/>
    </source>
</evidence>
<dbReference type="InterPro" id="IPR004675">
    <property type="entry name" value="AhpD_core"/>
</dbReference>
<evidence type="ECO:0000256" key="3">
    <source>
        <dbReference type="ARBA" id="ARBA00023002"/>
    </source>
</evidence>
<dbReference type="HAMAP" id="MF_01676">
    <property type="entry name" value="AhpD"/>
    <property type="match status" value="1"/>
</dbReference>
<evidence type="ECO:0000256" key="5">
    <source>
        <dbReference type="ARBA" id="ARBA00023284"/>
    </source>
</evidence>
<evidence type="ECO:0000256" key="2">
    <source>
        <dbReference type="ARBA" id="ARBA00022862"/>
    </source>
</evidence>
<dbReference type="EC" id="1.11.1.28" evidence="6"/>
<feature type="active site" description="Cysteine sulfenic acid (-SOH) intermediate" evidence="6">
    <location>
        <position position="142"/>
    </location>
</feature>
<dbReference type="RefSeq" id="WP_237381903.1">
    <property type="nucleotide sequence ID" value="NZ_CP071793.1"/>
</dbReference>